<dbReference type="GO" id="GO:0005886">
    <property type="term" value="C:plasma membrane"/>
    <property type="evidence" value="ECO:0007669"/>
    <property type="project" value="UniProtKB-SubCell"/>
</dbReference>
<dbReference type="NCBIfam" id="TIGR00797">
    <property type="entry name" value="matE"/>
    <property type="match status" value="1"/>
</dbReference>
<dbReference type="GO" id="GO:0042910">
    <property type="term" value="F:xenobiotic transmembrane transporter activity"/>
    <property type="evidence" value="ECO:0007669"/>
    <property type="project" value="InterPro"/>
</dbReference>
<accession>A0A176WZI0</accession>
<feature type="transmembrane region" description="Helical" evidence="10">
    <location>
        <begin position="435"/>
        <end position="457"/>
    </location>
</feature>
<evidence type="ECO:0000256" key="3">
    <source>
        <dbReference type="ARBA" id="ARBA00022449"/>
    </source>
</evidence>
<dbReference type="GO" id="GO:0006811">
    <property type="term" value="P:monoatomic ion transport"/>
    <property type="evidence" value="ECO:0007669"/>
    <property type="project" value="UniProtKB-KW"/>
</dbReference>
<dbReference type="Pfam" id="PF01554">
    <property type="entry name" value="MatE"/>
    <property type="match status" value="2"/>
</dbReference>
<keyword evidence="6 10" id="KW-1133">Transmembrane helix</keyword>
<dbReference type="AlphaFoldDB" id="A0A176WZI0"/>
<feature type="transmembrane region" description="Helical" evidence="10">
    <location>
        <begin position="283"/>
        <end position="303"/>
    </location>
</feature>
<evidence type="ECO:0000256" key="5">
    <source>
        <dbReference type="ARBA" id="ARBA00022692"/>
    </source>
</evidence>
<evidence type="ECO:0000256" key="8">
    <source>
        <dbReference type="ARBA" id="ARBA00023136"/>
    </source>
</evidence>
<evidence type="ECO:0000313" key="12">
    <source>
        <dbReference type="Proteomes" id="UP000077098"/>
    </source>
</evidence>
<dbReference type="Proteomes" id="UP000077098">
    <property type="component" value="Unassembled WGS sequence"/>
</dbReference>
<feature type="transmembrane region" description="Helical" evidence="10">
    <location>
        <begin position="368"/>
        <end position="395"/>
    </location>
</feature>
<feature type="transmembrane region" description="Helical" evidence="10">
    <location>
        <begin position="140"/>
        <end position="159"/>
    </location>
</feature>
<gene>
    <name evidence="11" type="ORF">A7J57_23725</name>
</gene>
<dbReference type="CDD" id="cd13131">
    <property type="entry name" value="MATE_NorM_like"/>
    <property type="match status" value="1"/>
</dbReference>
<keyword evidence="2" id="KW-0813">Transport</keyword>
<dbReference type="PANTHER" id="PTHR43298:SF2">
    <property type="entry name" value="FMN_FAD EXPORTER YEEO-RELATED"/>
    <property type="match status" value="1"/>
</dbReference>
<comment type="subcellular location">
    <subcellularLocation>
        <location evidence="1">Cell inner membrane</location>
        <topology evidence="1">Multi-pass membrane protein</topology>
    </subcellularLocation>
</comment>
<dbReference type="InterPro" id="IPR050222">
    <property type="entry name" value="MATE_MdtK"/>
</dbReference>
<sequence length="465" mass="49546">MSSSVVAGTVPSGSGSWFSHFKATLVLGIPLIGAQLAQLGIHTTDMVIVGQLGAEKLAAMVLAGQFFFVVFIFGTGFSVAVVPMVAQAYGQGDATSARRSLRMGMWVAIAYWLLTLPIFMNAERILVALGQNPDVASLTGHYLAIAKFGLLPALLFYVLRGLVSAIGRAGIILYATIIMLVMNGILAYALVFGHFGLPAMGMNGAAVVAVIVNAFSFIFIVAYVQTREETKKYELFVRFWRPDWHALFEVLRLGLPISITILAEVTLFAAASILMGQIGTVQLAAHGIALQLASIAFMIPLGLSQAATVRVGVARGQGDFKNLIRASIMIYAIACGIAICGGILFAAVPEFLAKWFLDPKLPEAAEVLAYASSLVVIAGIFQLVDGIQAVTAGLLRGLKDARIPAMLALISYWPIGLALAWTMAFPLGFGGRGVWFGFVIGLSTAAVLLTIRFVLLVKREMKTAR</sequence>
<evidence type="ECO:0000256" key="7">
    <source>
        <dbReference type="ARBA" id="ARBA00023065"/>
    </source>
</evidence>
<feature type="transmembrane region" description="Helical" evidence="10">
    <location>
        <begin position="66"/>
        <end position="89"/>
    </location>
</feature>
<keyword evidence="5 10" id="KW-0812">Transmembrane</keyword>
<keyword evidence="7" id="KW-0406">Ion transport</keyword>
<feature type="transmembrane region" description="Helical" evidence="10">
    <location>
        <begin position="407"/>
        <end position="429"/>
    </location>
</feature>
<evidence type="ECO:0000256" key="2">
    <source>
        <dbReference type="ARBA" id="ARBA00022448"/>
    </source>
</evidence>
<dbReference type="EMBL" id="LXPS01000037">
    <property type="protein sequence ID" value="OAE39392.1"/>
    <property type="molecule type" value="Genomic_DNA"/>
</dbReference>
<dbReference type="InterPro" id="IPR002528">
    <property type="entry name" value="MATE_fam"/>
</dbReference>
<name>A0A176WZI0_AGRTU</name>
<feature type="transmembrane region" description="Helical" evidence="10">
    <location>
        <begin position="323"/>
        <end position="348"/>
    </location>
</feature>
<comment type="caution">
    <text evidence="11">The sequence shown here is derived from an EMBL/GenBank/DDBJ whole genome shotgun (WGS) entry which is preliminary data.</text>
</comment>
<protein>
    <recommendedName>
        <fullName evidence="9">Multidrug-efflux transporter</fullName>
    </recommendedName>
</protein>
<dbReference type="PIRSF" id="PIRSF006603">
    <property type="entry name" value="DinF"/>
    <property type="match status" value="1"/>
</dbReference>
<feature type="transmembrane region" description="Helical" evidence="10">
    <location>
        <begin position="204"/>
        <end position="225"/>
    </location>
</feature>
<dbReference type="InterPro" id="IPR048279">
    <property type="entry name" value="MdtK-like"/>
</dbReference>
<proteinExistence type="predicted"/>
<keyword evidence="8 10" id="KW-0472">Membrane</keyword>
<dbReference type="PANTHER" id="PTHR43298">
    <property type="entry name" value="MULTIDRUG RESISTANCE PROTEIN NORM-RELATED"/>
    <property type="match status" value="1"/>
</dbReference>
<evidence type="ECO:0000256" key="4">
    <source>
        <dbReference type="ARBA" id="ARBA00022475"/>
    </source>
</evidence>
<evidence type="ECO:0000256" key="1">
    <source>
        <dbReference type="ARBA" id="ARBA00004429"/>
    </source>
</evidence>
<dbReference type="RefSeq" id="WP_022556649.1">
    <property type="nucleotide sequence ID" value="NZ_LXPS01000037.1"/>
</dbReference>
<keyword evidence="3" id="KW-0050">Antiport</keyword>
<feature type="transmembrane region" description="Helical" evidence="10">
    <location>
        <begin position="101"/>
        <end position="120"/>
    </location>
</feature>
<evidence type="ECO:0000256" key="9">
    <source>
        <dbReference type="ARBA" id="ARBA00031636"/>
    </source>
</evidence>
<evidence type="ECO:0000256" key="10">
    <source>
        <dbReference type="SAM" id="Phobius"/>
    </source>
</evidence>
<evidence type="ECO:0000313" key="11">
    <source>
        <dbReference type="EMBL" id="OAE39392.1"/>
    </source>
</evidence>
<reference evidence="11 12" key="1">
    <citation type="submission" date="2016-05" db="EMBL/GenBank/DDBJ databases">
        <authorList>
            <person name="Lavstsen T."/>
            <person name="Jespersen J.S."/>
        </authorList>
    </citation>
    <scope>NUCLEOTIDE SEQUENCE [LARGE SCALE GENOMIC DNA]</scope>
    <source>
        <strain evidence="11 12">KCJ1736</strain>
    </source>
</reference>
<dbReference type="GO" id="GO:0015297">
    <property type="term" value="F:antiporter activity"/>
    <property type="evidence" value="ECO:0007669"/>
    <property type="project" value="UniProtKB-KW"/>
</dbReference>
<feature type="transmembrane region" description="Helical" evidence="10">
    <location>
        <begin position="246"/>
        <end position="271"/>
    </location>
</feature>
<keyword evidence="4" id="KW-1003">Cell membrane</keyword>
<organism evidence="11 12">
    <name type="scientific">Agrobacterium tumefaciens</name>
    <dbReference type="NCBI Taxonomy" id="358"/>
    <lineage>
        <taxon>Bacteria</taxon>
        <taxon>Pseudomonadati</taxon>
        <taxon>Pseudomonadota</taxon>
        <taxon>Alphaproteobacteria</taxon>
        <taxon>Hyphomicrobiales</taxon>
        <taxon>Rhizobiaceae</taxon>
        <taxon>Rhizobium/Agrobacterium group</taxon>
        <taxon>Agrobacterium</taxon>
        <taxon>Agrobacterium tumefaciens complex</taxon>
    </lineage>
</organism>
<feature type="transmembrane region" description="Helical" evidence="10">
    <location>
        <begin position="171"/>
        <end position="192"/>
    </location>
</feature>
<evidence type="ECO:0000256" key="6">
    <source>
        <dbReference type="ARBA" id="ARBA00022989"/>
    </source>
</evidence>